<dbReference type="SMART" id="SM00662">
    <property type="entry name" value="RPOLD"/>
    <property type="match status" value="1"/>
</dbReference>
<keyword evidence="12" id="KW-1185">Reference proteome</keyword>
<evidence type="ECO:0000256" key="2">
    <source>
        <dbReference type="ARBA" id="ARBA00022083"/>
    </source>
</evidence>
<dbReference type="InterPro" id="IPR011262">
    <property type="entry name" value="DNA-dir_RNA_pol_insert"/>
</dbReference>
<dbReference type="InterPro" id="IPR036603">
    <property type="entry name" value="RBP11-like"/>
</dbReference>
<dbReference type="GeneID" id="19253126"/>
<dbReference type="OrthoDB" id="248320at2759"/>
<evidence type="ECO:0000259" key="10">
    <source>
        <dbReference type="SMART" id="SM00662"/>
    </source>
</evidence>
<dbReference type="Gene3D" id="3.30.1360.10">
    <property type="entry name" value="RNA polymerase, RBP11-like subunit"/>
    <property type="match status" value="1"/>
</dbReference>
<dbReference type="PANTHER" id="PTHR11800">
    <property type="entry name" value="DNA-DIRECTED RNA POLYMERASE"/>
    <property type="match status" value="1"/>
</dbReference>
<dbReference type="SUPFAM" id="SSF55257">
    <property type="entry name" value="RBP11-like subunits of RNA polymerase"/>
    <property type="match status" value="1"/>
</dbReference>
<evidence type="ECO:0000256" key="8">
    <source>
        <dbReference type="SAM" id="Coils"/>
    </source>
</evidence>
<evidence type="ECO:0000256" key="1">
    <source>
        <dbReference type="ARBA" id="ARBA00004123"/>
    </source>
</evidence>
<dbReference type="GO" id="GO:0003677">
    <property type="term" value="F:DNA binding"/>
    <property type="evidence" value="ECO:0007669"/>
    <property type="project" value="InterPro"/>
</dbReference>
<dbReference type="GO" id="GO:0046983">
    <property type="term" value="F:protein dimerization activity"/>
    <property type="evidence" value="ECO:0007669"/>
    <property type="project" value="InterPro"/>
</dbReference>
<dbReference type="InterPro" id="IPR022842">
    <property type="entry name" value="RNAP_Rpo3/Rpb3/RPAC1"/>
</dbReference>
<dbReference type="HAMAP" id="MF_00320">
    <property type="entry name" value="RNApol_arch_Rpo3"/>
    <property type="match status" value="1"/>
</dbReference>
<feature type="compositionally biased region" description="Polar residues" evidence="9">
    <location>
        <begin position="814"/>
        <end position="823"/>
    </location>
</feature>
<dbReference type="InterPro" id="IPR015943">
    <property type="entry name" value="WD40/YVTN_repeat-like_dom_sf"/>
</dbReference>
<dbReference type="Gene3D" id="2.170.120.12">
    <property type="entry name" value="DNA-directed RNA polymerase, insert domain"/>
    <property type="match status" value="1"/>
</dbReference>
<keyword evidence="4 11" id="KW-0240">DNA-directed RNA polymerase</keyword>
<comment type="similarity">
    <text evidence="7">Belongs to the archaeal Rpo3/eukaryotic RPB3 RNA polymerase subunit family.</text>
</comment>
<dbReference type="PROSITE" id="PS00446">
    <property type="entry name" value="RNA_POL_D_30KD"/>
    <property type="match status" value="1"/>
</dbReference>
<dbReference type="Proteomes" id="UP000002499">
    <property type="component" value="Unassembled WGS sequence"/>
</dbReference>
<feature type="compositionally biased region" description="Polar residues" evidence="9">
    <location>
        <begin position="943"/>
        <end position="961"/>
    </location>
</feature>
<sequence>MSFGFGNTANTLGDGGAAGAGEASVGPDLETIQTEGLGFLPLAGEAKVRLTSPWLSLPAQTSSLLSIASRRALVAAAGPDQVTIATTESVRKAFSSPKDGESEVRSFEPQLKIPMPMRISHLAFTADENHLILSAESGGGLAVYEVQSLLQGSSNPAFELSTNGESLLYLAPNPVAGKSELCAVVTSNGNLYMANFKERSLSSPLKTQVSCLSWSAKGKQLCAGMADGTISQMTPEGESKGNIPKPPNSGDCHVSSLIWLENNLFLTIHSTTHESPPSSVYHIISRQSPSSFTFQKLTDPVEPFGAEKPPHHSILRLRDFLDLQDLLIVSSTASTDVGIFTRSKTPLAHDKPADSITNVFTTTEFLGDTRQATLPMTESMDDSVTIGVALDLSSKDRVYKPIPSDDELDQSPGPLPGFWALTHEGVLCSWWFVYNEAVKKGQNYSGLAMMDSTVQSAPTSTPTAAATSASPFAAASSTPFGSSTTPTAAPAFGSSSQLGQKSSPWGASTTTPATSTGGATFGSSTFGSSPSGTGSAFGKTSSLGFGQSSQLGMRTSPWASGAGSKPAFGQSGFSSFASGGNNQSPFGSATATSNTSNAAAPAAPAAPSTGSGFSAFSSQGGFSALGGNNSSSGGFGKGSTFGASTFGTPAKSNTSADTAFAAKQDKPLANPFASSTPFKLESSFKPDPFQKDSNEKASATFGGSMFGSAFGSALGDVAASKPSEATSLAKDEDMDTTETTEETPQSKSPSIFPPQQPQESTTPTTTPGPSRFSFATSSTPGTSLFGPATKTETPSGGLFGTPKETPKPGGFSLFGSSKATDSTAGEPKVKVEAQETPLPPDTTSKAAYPVGGSSSSSAASNGSQLFGSTTTPLKPDSTLSSSDSATPKPSLTQTDASLPSVSPKTVKQAQPSSKPDVVKVAELVENPLVVEDAPLPPDFTKKPSIQTSLPADSTKAPTTAKGNDAPAAAGFVLPRVPSNEPSSIPSLPETTEDDESDLGEDEVSEGSGVDVAKDLSPVTSGLNVTPGFTPQSSFGGIAGATPASVRPEDRARPLFGEISRGAPTLFPKPSQASPRSPSPVRGAVPQRVIRSDATRSVSAPGMASQILGPKQSQMHPSSSIISSREKQPRGEDPFMLQHRRMRERQEAEETQPLVDEEDEEMQKVLSSEVEGTLQLDEFIAHSNVAPPAKESVPSQVEAVYRDINSMIDTLGLNARAVKAFTKGHTENAAEGGRSKQDLEIPDDWVLCEINELGEVLDNELHADLENGRVQNLDDKLDACQDLSRDMQRLRAKQEDLKRVIMTRMDPEQAEQARTLPLSAEQAAQQNELRRGFTNFTKVLTEAEEALTLLKTRIAATSSSSGRGSANVPTVEAIMRTISKMTSMAEKRSGDIDVLETQLRKMKLGSASREASPIMTPQARKSIMMSPDVTPSRNFRQSLTMSSGVMSLDAAMKGTPPRKKLIMAPEKMANWRSTPSAEVQEQRNTVGINLETVTDVTSVDYPGHFPGEDHAYSLDRFRAGFSVNFHQNDANSSSFSLMGLDASLANAFRRILIAEIPTLAIENVYIENNTSVIQDEVLAHRLGLIPFNGGRDGLKNFLKWHKKPEAGEDPYAGCFDWNTVRLELNVTCTVNPDAAPDERDPLKAFNNAHVYAKDIVFVPTGRQVEFFSGEDAIAPVNPDILIAKLRPRQTINLSMHMHKGIGADHAKFSPVATASYRLMPTIKILKPILGADAEKFARCFPQGVIGLEKVTPAEAKKAGSGYEGHAGEKKAVVKDPMKDTVSRECLRHAEFEGKVKLGRRRDHFIFSIESTGQWDSDELFMEAVKHMKLKCKKLEQQVVNMAR</sequence>
<keyword evidence="6" id="KW-0539">Nucleus</keyword>
<dbReference type="Pfam" id="PF01000">
    <property type="entry name" value="RNA_pol_A_bac"/>
    <property type="match status" value="1"/>
</dbReference>
<proteinExistence type="inferred from homology"/>
<feature type="region of interest" description="Disordered" evidence="9">
    <location>
        <begin position="665"/>
        <end position="702"/>
    </location>
</feature>
<dbReference type="InterPro" id="IPR011263">
    <property type="entry name" value="DNA-dir_RNA_pol_RpoA/D/Rpb3"/>
</dbReference>
<dbReference type="CDD" id="cd07032">
    <property type="entry name" value="RNAP_I_II_AC40"/>
    <property type="match status" value="1"/>
</dbReference>
<feature type="compositionally biased region" description="Low complexity" evidence="9">
    <location>
        <begin position="851"/>
        <end position="863"/>
    </location>
</feature>
<accession>E9EG17</accession>
<dbReference type="STRING" id="655827.E9EG17"/>
<keyword evidence="3" id="KW-0813">Transport</keyword>
<feature type="compositionally biased region" description="Polar residues" evidence="9">
    <location>
        <begin position="864"/>
        <end position="913"/>
    </location>
</feature>
<evidence type="ECO:0000256" key="5">
    <source>
        <dbReference type="ARBA" id="ARBA00023163"/>
    </source>
</evidence>
<organism evidence="12">
    <name type="scientific">Metarhizium acridum (strain CQMa 102)</name>
    <dbReference type="NCBI Taxonomy" id="655827"/>
    <lineage>
        <taxon>Eukaryota</taxon>
        <taxon>Fungi</taxon>
        <taxon>Dikarya</taxon>
        <taxon>Ascomycota</taxon>
        <taxon>Pezizomycotina</taxon>
        <taxon>Sordariomycetes</taxon>
        <taxon>Hypocreomycetidae</taxon>
        <taxon>Hypocreales</taxon>
        <taxon>Clavicipitaceae</taxon>
        <taxon>Metarhizium</taxon>
    </lineage>
</organism>
<dbReference type="InterPro" id="IPR001514">
    <property type="entry name" value="DNA-dir_RNA_pol_30-40kDasu_CS"/>
</dbReference>
<feature type="domain" description="DNA-directed RNA polymerase RpoA/D/Rpb3-type" evidence="10">
    <location>
        <begin position="1531"/>
        <end position="1836"/>
    </location>
</feature>
<dbReference type="SUPFAM" id="SSF117289">
    <property type="entry name" value="Nucleoporin domain"/>
    <property type="match status" value="1"/>
</dbReference>
<dbReference type="InterPro" id="IPR036643">
    <property type="entry name" value="RNApol_insert_sf"/>
</dbReference>
<protein>
    <recommendedName>
        <fullName evidence="2">DNA-directed RNA polymerases I and III subunit RPAC1</fullName>
    </recommendedName>
</protein>
<dbReference type="eggNOG" id="KOG1521">
    <property type="taxonomic scope" value="Eukaryota"/>
</dbReference>
<dbReference type="GO" id="GO:0005666">
    <property type="term" value="C:RNA polymerase III complex"/>
    <property type="evidence" value="ECO:0007669"/>
    <property type="project" value="TreeGrafter"/>
</dbReference>
<evidence type="ECO:0000313" key="11">
    <source>
        <dbReference type="EMBL" id="EFY85147.1"/>
    </source>
</evidence>
<evidence type="ECO:0000313" key="12">
    <source>
        <dbReference type="Proteomes" id="UP000002499"/>
    </source>
</evidence>
<dbReference type="GO" id="GO:0006351">
    <property type="term" value="P:DNA-templated transcription"/>
    <property type="evidence" value="ECO:0007669"/>
    <property type="project" value="InterPro"/>
</dbReference>
<evidence type="ECO:0000256" key="7">
    <source>
        <dbReference type="ARBA" id="ARBA00025804"/>
    </source>
</evidence>
<dbReference type="FunFam" id="2.170.120.12:FF:000003">
    <property type="entry name" value="Dna-directed rna polymerases i and iii subunit"/>
    <property type="match status" value="1"/>
</dbReference>
<feature type="coiled-coil region" evidence="8">
    <location>
        <begin position="1272"/>
        <end position="1299"/>
    </location>
</feature>
<feature type="region of interest" description="Disordered" evidence="9">
    <location>
        <begin position="574"/>
        <end position="611"/>
    </location>
</feature>
<dbReference type="InterPro" id="IPR033901">
    <property type="entry name" value="RNAPI/III_AC40"/>
</dbReference>
<feature type="compositionally biased region" description="Acidic residues" evidence="9">
    <location>
        <begin position="732"/>
        <end position="741"/>
    </location>
</feature>
<evidence type="ECO:0000256" key="9">
    <source>
        <dbReference type="SAM" id="MobiDB-lite"/>
    </source>
</evidence>
<reference evidence="11 12" key="1">
    <citation type="journal article" date="2011" name="PLoS Genet.">
        <title>Genome sequencing and comparative transcriptomics of the model entomopathogenic fungi Metarhizium anisopliae and M. acridum.</title>
        <authorList>
            <person name="Gao Q."/>
            <person name="Jin K."/>
            <person name="Ying S.H."/>
            <person name="Zhang Y."/>
            <person name="Xiao G."/>
            <person name="Shang Y."/>
            <person name="Duan Z."/>
            <person name="Hu X."/>
            <person name="Xie X.Q."/>
            <person name="Zhou G."/>
            <person name="Peng G."/>
            <person name="Luo Z."/>
            <person name="Huang W."/>
            <person name="Wang B."/>
            <person name="Fang W."/>
            <person name="Wang S."/>
            <person name="Zhong Y."/>
            <person name="Ma L.J."/>
            <person name="St Leger R.J."/>
            <person name="Zhao G.P."/>
            <person name="Pei Y."/>
            <person name="Feng M.G."/>
            <person name="Xia Y."/>
            <person name="Wang C."/>
        </authorList>
    </citation>
    <scope>NUCLEOTIDE SEQUENCE [LARGE SCALE GENOMIC DNA]</scope>
    <source>
        <strain evidence="11 12">CQMa 102</strain>
    </source>
</reference>
<evidence type="ECO:0000256" key="3">
    <source>
        <dbReference type="ARBA" id="ARBA00022448"/>
    </source>
</evidence>
<dbReference type="InParanoid" id="E9EG17"/>
<dbReference type="eggNOG" id="KOG3630">
    <property type="taxonomic scope" value="Eukaryota"/>
</dbReference>
<dbReference type="GO" id="GO:0003899">
    <property type="term" value="F:DNA-directed RNA polymerase activity"/>
    <property type="evidence" value="ECO:0007669"/>
    <property type="project" value="InterPro"/>
</dbReference>
<dbReference type="PANTHER" id="PTHR11800:SF13">
    <property type="entry name" value="DNA-DIRECTED RNA POLYMERASES I AND III SUBUNIT RPAC1"/>
    <property type="match status" value="1"/>
</dbReference>
<dbReference type="EMBL" id="GL698588">
    <property type="protein sequence ID" value="EFY85147.1"/>
    <property type="molecule type" value="Genomic_DNA"/>
</dbReference>
<dbReference type="FunFam" id="2.130.10.10:FF:000645">
    <property type="entry name" value="Putative nuclear pore complex subunit Nup159"/>
    <property type="match status" value="1"/>
</dbReference>
<dbReference type="NCBIfam" id="NF001988">
    <property type="entry name" value="PRK00783.1"/>
    <property type="match status" value="1"/>
</dbReference>
<dbReference type="HOGENOM" id="CLU_003852_0_0_1"/>
<feature type="compositionally biased region" description="Acidic residues" evidence="9">
    <location>
        <begin position="990"/>
        <end position="1004"/>
    </location>
</feature>
<gene>
    <name evidence="11" type="ORF">MAC_08815</name>
</gene>
<evidence type="ECO:0000256" key="4">
    <source>
        <dbReference type="ARBA" id="ARBA00022478"/>
    </source>
</evidence>
<evidence type="ECO:0000256" key="6">
    <source>
        <dbReference type="ARBA" id="ARBA00023242"/>
    </source>
</evidence>
<dbReference type="Pfam" id="PF01193">
    <property type="entry name" value="RNA_pol_L"/>
    <property type="match status" value="1"/>
</dbReference>
<dbReference type="InterPro" id="IPR050518">
    <property type="entry name" value="Rpo3/RPB3_RNA_Pol_subunit"/>
</dbReference>
<dbReference type="OMA" id="RGQCASI"/>
<feature type="compositionally biased region" description="Polar residues" evidence="9">
    <location>
        <begin position="1017"/>
        <end position="1034"/>
    </location>
</feature>
<dbReference type="GO" id="GO:0055029">
    <property type="term" value="C:nuclear DNA-directed RNA polymerase complex"/>
    <property type="evidence" value="ECO:0007669"/>
    <property type="project" value="UniProtKB-ARBA"/>
</dbReference>
<keyword evidence="5" id="KW-0804">Transcription</keyword>
<feature type="region of interest" description="Disordered" evidence="9">
    <location>
        <begin position="1058"/>
        <end position="1131"/>
    </location>
</feature>
<feature type="compositionally biased region" description="Polar residues" evidence="9">
    <location>
        <begin position="979"/>
        <end position="989"/>
    </location>
</feature>
<feature type="region of interest" description="Disordered" evidence="9">
    <location>
        <begin position="715"/>
        <end position="1046"/>
    </location>
</feature>
<keyword evidence="8" id="KW-0175">Coiled coil</keyword>
<dbReference type="KEGG" id="maw:19253126"/>
<feature type="compositionally biased region" description="Low complexity" evidence="9">
    <location>
        <begin position="757"/>
        <end position="767"/>
    </location>
</feature>
<feature type="compositionally biased region" description="Basic and acidic residues" evidence="9">
    <location>
        <begin position="682"/>
        <end position="695"/>
    </location>
</feature>
<comment type="subcellular location">
    <subcellularLocation>
        <location evidence="1">Nucleus</location>
    </subcellularLocation>
</comment>
<dbReference type="InterPro" id="IPR039462">
    <property type="entry name" value="Nup159/Nup146_N"/>
</dbReference>
<dbReference type="GO" id="GO:0005736">
    <property type="term" value="C:RNA polymerase I complex"/>
    <property type="evidence" value="ECO:0007669"/>
    <property type="project" value="TreeGrafter"/>
</dbReference>
<dbReference type="Pfam" id="PF16755">
    <property type="entry name" value="Beta-prop_NUP159_NUP214"/>
    <property type="match status" value="1"/>
</dbReference>
<name>E9EG17_METAQ</name>
<feature type="region of interest" description="Disordered" evidence="9">
    <location>
        <begin position="475"/>
        <end position="541"/>
    </location>
</feature>
<dbReference type="SUPFAM" id="SSF56553">
    <property type="entry name" value="Insert subdomain of RNA polymerase alpha subunit"/>
    <property type="match status" value="1"/>
</dbReference>
<feature type="compositionally biased region" description="Polar residues" evidence="9">
    <location>
        <begin position="773"/>
        <end position="782"/>
    </location>
</feature>
<dbReference type="Gene3D" id="2.130.10.10">
    <property type="entry name" value="YVTN repeat-like/Quinoprotein amine dehydrogenase"/>
    <property type="match status" value="1"/>
</dbReference>